<feature type="region of interest" description="Disordered" evidence="2">
    <location>
        <begin position="706"/>
        <end position="789"/>
    </location>
</feature>
<evidence type="ECO:0000313" key="5">
    <source>
        <dbReference type="Proteomes" id="UP000324897"/>
    </source>
</evidence>
<proteinExistence type="predicted"/>
<feature type="compositionally biased region" description="Basic and acidic residues" evidence="2">
    <location>
        <begin position="129"/>
        <end position="140"/>
    </location>
</feature>
<feature type="compositionally biased region" description="Polar residues" evidence="2">
    <location>
        <begin position="271"/>
        <end position="302"/>
    </location>
</feature>
<feature type="region of interest" description="Disordered" evidence="2">
    <location>
        <begin position="117"/>
        <end position="140"/>
    </location>
</feature>
<gene>
    <name evidence="4" type="ORF">EJB05_08320</name>
</gene>
<sequence>MQRPTATVTRTRSGNASSTFAAMLEDDVKNRACAGETSAAAASRIIAHWRRQACEQMVLTTLDLDRRDRESELLALARLHAVSMLDASFLQGGEVGRRRARSPERAFVRRIAREWTASPRGGGNGEGAAAREEWMGETERQRVRSVRERVRMATQAYADQRRPNNSSDVVRTRMAMERRRELQGLSEQRAVSAFAHRGRIQSFLRGRFLRSGRPMNDERPSVSRLREELRFQTESITGDQTAEISSTDNEHGSIVPQVLSNDRHHIIESATRGSEIQTYQPMEYSDSTVPDSTDALPNNLDQEQLHQHAEYSDSGSSEQDGEQSGSASSTSPSNNVQQEEETYGQQTDWVISGSEDGHDRTFMHTDEEWHVIESEEGEPEWQSGQSFPSNRNANRFSPPDDDVYGVELRELLSRRSVSNLLRSGFRQSLDQLIQSYVQRQEHDPHDWGFEEQRPTSGLHNEDPVEQRTEEQHQAEHDAAPQPSAEFSDQTLLQEQRQWQIELPHPNWSQQTMQRSEFDWDAIHVLRDELTGVQRGMTSMQQMLEACMEMQIELQRSIKQEVSAALNRSSPMRDEEMLEDGTQWKLARKGTCCICCDNQIDSLLYRCGHMCTCSKCASELLHGVGKCPLCRAPIVESRLELCVRPAGYRRWRWRGGARSTARRQARIVFDMPMRPILVIQSENKAHPAQFISSPLLILRRPTHPISAHRPVASTASPPLLNIGVSRGRGGKKAEEEVSHSQRRRRRRRCSSLHSAAGARAAQVAATPLSRHANSWSPRFPSTPRKAPFRSQPESMAWGGLFLSFGRPTQEQQKSCLATAGGFNYDAALHGASRPKPAGTSTAETSDKSLVERGFFVNRSRVLLGSGPATFGHAKSALLSWRHLALGWANVEPDTPVKAGTRFCICYKELIPWVMLPLQIAYVSDGGGNPIGCAKGSMFSFGSGTLQGHLLAGEERFSVQLDEEDRVWYEVMSFSKPAHILSTVCYPYVQLRQKHFAQQSGQALLRHVAAAAQSSTST</sequence>
<reference evidence="4 5" key="1">
    <citation type="journal article" date="2019" name="Sci. Rep.">
        <title>A high-quality genome of Eragrostis curvula grass provides insights into Poaceae evolution and supports new strategies to enhance forage quality.</title>
        <authorList>
            <person name="Carballo J."/>
            <person name="Santos B.A.C.M."/>
            <person name="Zappacosta D."/>
            <person name="Garbus I."/>
            <person name="Selva J.P."/>
            <person name="Gallo C.A."/>
            <person name="Diaz A."/>
            <person name="Albertini E."/>
            <person name="Caccamo M."/>
            <person name="Echenique V."/>
        </authorList>
    </citation>
    <scope>NUCLEOTIDE SEQUENCE [LARGE SCALE GENOMIC DNA]</scope>
    <source>
        <strain evidence="5">cv. Victoria</strain>
        <tissue evidence="4">Leaf</tissue>
    </source>
</reference>
<accession>A0A5J9WL43</accession>
<evidence type="ECO:0000256" key="2">
    <source>
        <dbReference type="SAM" id="MobiDB-lite"/>
    </source>
</evidence>
<dbReference type="PROSITE" id="PS50089">
    <property type="entry name" value="ZF_RING_2"/>
    <property type="match status" value="1"/>
</dbReference>
<evidence type="ECO:0000259" key="3">
    <source>
        <dbReference type="PROSITE" id="PS50089"/>
    </source>
</evidence>
<evidence type="ECO:0000256" key="1">
    <source>
        <dbReference type="PROSITE-ProRule" id="PRU00175"/>
    </source>
</evidence>
<dbReference type="InterPro" id="IPR013083">
    <property type="entry name" value="Znf_RING/FYVE/PHD"/>
</dbReference>
<keyword evidence="5" id="KW-1185">Reference proteome</keyword>
<feature type="compositionally biased region" description="Low complexity" evidence="2">
    <location>
        <begin position="312"/>
        <end position="333"/>
    </location>
</feature>
<evidence type="ECO:0000313" key="4">
    <source>
        <dbReference type="EMBL" id="TVU48675.1"/>
    </source>
</evidence>
<dbReference type="InterPro" id="IPR018960">
    <property type="entry name" value="DUF1990"/>
</dbReference>
<feature type="compositionally biased region" description="Basic and acidic residues" evidence="2">
    <location>
        <begin position="440"/>
        <end position="478"/>
    </location>
</feature>
<organism evidence="4 5">
    <name type="scientific">Eragrostis curvula</name>
    <name type="common">weeping love grass</name>
    <dbReference type="NCBI Taxonomy" id="38414"/>
    <lineage>
        <taxon>Eukaryota</taxon>
        <taxon>Viridiplantae</taxon>
        <taxon>Streptophyta</taxon>
        <taxon>Embryophyta</taxon>
        <taxon>Tracheophyta</taxon>
        <taxon>Spermatophyta</taxon>
        <taxon>Magnoliopsida</taxon>
        <taxon>Liliopsida</taxon>
        <taxon>Poales</taxon>
        <taxon>Poaceae</taxon>
        <taxon>PACMAD clade</taxon>
        <taxon>Chloridoideae</taxon>
        <taxon>Eragrostideae</taxon>
        <taxon>Eragrostidinae</taxon>
        <taxon>Eragrostis</taxon>
    </lineage>
</organism>
<feature type="non-terminal residue" evidence="4">
    <location>
        <position position="1"/>
    </location>
</feature>
<dbReference type="PANTHER" id="PTHR46519">
    <property type="entry name" value="RING/U-BOX SUPERFAMILY PROTEIN"/>
    <property type="match status" value="1"/>
</dbReference>
<feature type="region of interest" description="Disordered" evidence="2">
    <location>
        <begin position="440"/>
        <end position="490"/>
    </location>
</feature>
<feature type="compositionally biased region" description="Basic residues" evidence="2">
    <location>
        <begin position="739"/>
        <end position="749"/>
    </location>
</feature>
<protein>
    <recommendedName>
        <fullName evidence="3">RING-type domain-containing protein</fullName>
    </recommendedName>
</protein>
<dbReference type="CDD" id="cd16647">
    <property type="entry name" value="mRING-HC-C3HC5_NEU1"/>
    <property type="match status" value="1"/>
</dbReference>
<dbReference type="InterPro" id="IPR001841">
    <property type="entry name" value="Znf_RING"/>
</dbReference>
<dbReference type="AlphaFoldDB" id="A0A5J9WL43"/>
<feature type="compositionally biased region" description="Low complexity" evidence="2">
    <location>
        <begin position="754"/>
        <end position="764"/>
    </location>
</feature>
<dbReference type="EMBL" id="RWGY01000004">
    <property type="protein sequence ID" value="TVU48675.1"/>
    <property type="molecule type" value="Genomic_DNA"/>
</dbReference>
<keyword evidence="1" id="KW-0863">Zinc-finger</keyword>
<dbReference type="SUPFAM" id="SSF57850">
    <property type="entry name" value="RING/U-box"/>
    <property type="match status" value="1"/>
</dbReference>
<feature type="compositionally biased region" description="Polar residues" evidence="2">
    <location>
        <begin position="232"/>
        <end position="247"/>
    </location>
</feature>
<dbReference type="Gramene" id="TVU48675">
    <property type="protein sequence ID" value="TVU48675"/>
    <property type="gene ID" value="EJB05_08320"/>
</dbReference>
<dbReference type="OrthoDB" id="6078042at2759"/>
<feature type="region of interest" description="Disordered" evidence="2">
    <location>
        <begin position="231"/>
        <end position="360"/>
    </location>
</feature>
<dbReference type="PANTHER" id="PTHR46519:SF5">
    <property type="entry name" value="RING_U-BOX SUPERFAMILY PROTEIN"/>
    <property type="match status" value="1"/>
</dbReference>
<dbReference type="GO" id="GO:0008270">
    <property type="term" value="F:zinc ion binding"/>
    <property type="evidence" value="ECO:0007669"/>
    <property type="project" value="UniProtKB-KW"/>
</dbReference>
<dbReference type="Proteomes" id="UP000324897">
    <property type="component" value="Chromosome 5"/>
</dbReference>
<comment type="caution">
    <text evidence="4">The sequence shown here is derived from an EMBL/GenBank/DDBJ whole genome shotgun (WGS) entry which is preliminary data.</text>
</comment>
<feature type="region of interest" description="Disordered" evidence="2">
    <location>
        <begin position="373"/>
        <end position="398"/>
    </location>
</feature>
<keyword evidence="1" id="KW-0479">Metal-binding</keyword>
<name>A0A5J9WL43_9POAL</name>
<dbReference type="Gene3D" id="3.30.40.10">
    <property type="entry name" value="Zinc/RING finger domain, C3HC4 (zinc finger)"/>
    <property type="match status" value="1"/>
</dbReference>
<dbReference type="Pfam" id="PF09348">
    <property type="entry name" value="DUF1990"/>
    <property type="match status" value="1"/>
</dbReference>
<feature type="compositionally biased region" description="Polar residues" evidence="2">
    <location>
        <begin position="382"/>
        <end position="395"/>
    </location>
</feature>
<dbReference type="Pfam" id="PF13920">
    <property type="entry name" value="zf-C3HC4_3"/>
    <property type="match status" value="1"/>
</dbReference>
<feature type="domain" description="RING-type" evidence="3">
    <location>
        <begin position="591"/>
        <end position="630"/>
    </location>
</feature>
<keyword evidence="1" id="KW-0862">Zinc</keyword>